<organism evidence="1 2">
    <name type="scientific">Flavobacterium beibuense</name>
    <dbReference type="NCBI Taxonomy" id="657326"/>
    <lineage>
        <taxon>Bacteria</taxon>
        <taxon>Pseudomonadati</taxon>
        <taxon>Bacteroidota</taxon>
        <taxon>Flavobacteriia</taxon>
        <taxon>Flavobacteriales</taxon>
        <taxon>Flavobacteriaceae</taxon>
        <taxon>Flavobacterium</taxon>
    </lineage>
</organism>
<protein>
    <submittedName>
        <fullName evidence="1">Uncharacterized protein</fullName>
    </submittedName>
</protein>
<accession>A0A444WAU3</accession>
<gene>
    <name evidence="1" type="ORF">NU09_2040</name>
</gene>
<keyword evidence="2" id="KW-1185">Reference proteome</keyword>
<evidence type="ECO:0000313" key="1">
    <source>
        <dbReference type="EMBL" id="RYJ42941.1"/>
    </source>
</evidence>
<dbReference type="EMBL" id="JUIW01000006">
    <property type="protein sequence ID" value="RYJ42941.1"/>
    <property type="molecule type" value="Genomic_DNA"/>
</dbReference>
<reference evidence="1 2" key="1">
    <citation type="submission" date="2014-12" db="EMBL/GenBank/DDBJ databases">
        <title>Genome sequence of Flavobacterium beibuense RSKm HC5.</title>
        <authorList>
            <person name="Kim J.F."/>
            <person name="Song J.Y."/>
            <person name="Kwak M.-J."/>
            <person name="Lee S.-W."/>
        </authorList>
    </citation>
    <scope>NUCLEOTIDE SEQUENCE [LARGE SCALE GENOMIC DNA]</scope>
    <source>
        <strain evidence="1 2">RSKm HC5</strain>
    </source>
</reference>
<sequence>MEQGLFDIIESFAILKRGEFYIIGNLKEGKVQEGWFINIAFNPSLALSLRIASIEDVIISNDEMNYKLLIIRTDKETMDLLLALKIGAEYANISIEGKD</sequence>
<name>A0A444WAU3_9FLAO</name>
<dbReference type="RefSeq" id="WP_129751163.1">
    <property type="nucleotide sequence ID" value="NZ_JUIW01000006.1"/>
</dbReference>
<dbReference type="OrthoDB" id="981427at2"/>
<comment type="caution">
    <text evidence="1">The sequence shown here is derived from an EMBL/GenBank/DDBJ whole genome shotgun (WGS) entry which is preliminary data.</text>
</comment>
<dbReference type="AlphaFoldDB" id="A0A444WAU3"/>
<dbReference type="Proteomes" id="UP000289775">
    <property type="component" value="Unassembled WGS sequence"/>
</dbReference>
<proteinExistence type="predicted"/>
<evidence type="ECO:0000313" key="2">
    <source>
        <dbReference type="Proteomes" id="UP000289775"/>
    </source>
</evidence>